<dbReference type="SUPFAM" id="SSF53649">
    <property type="entry name" value="Alkaline phosphatase-like"/>
    <property type="match status" value="1"/>
</dbReference>
<dbReference type="EMBL" id="WIXE01004710">
    <property type="protein sequence ID" value="KAK5982812.1"/>
    <property type="molecule type" value="Genomic_DNA"/>
</dbReference>
<gene>
    <name evidence="4" type="ORF">GCK32_002074</name>
</gene>
<protein>
    <submittedName>
        <fullName evidence="4">Uncharacterized protein</fullName>
    </submittedName>
</protein>
<dbReference type="Proteomes" id="UP001331761">
    <property type="component" value="Unassembled WGS sequence"/>
</dbReference>
<dbReference type="Pfam" id="PF01663">
    <property type="entry name" value="Phosphodiest"/>
    <property type="match status" value="1"/>
</dbReference>
<evidence type="ECO:0000313" key="4">
    <source>
        <dbReference type="EMBL" id="KAK5982812.1"/>
    </source>
</evidence>
<proteinExistence type="predicted"/>
<dbReference type="GO" id="GO:0016787">
    <property type="term" value="F:hydrolase activity"/>
    <property type="evidence" value="ECO:0007669"/>
    <property type="project" value="UniProtKB-KW"/>
</dbReference>
<dbReference type="GO" id="GO:0055120">
    <property type="term" value="C:striated muscle dense body"/>
    <property type="evidence" value="ECO:0007669"/>
    <property type="project" value="TreeGrafter"/>
</dbReference>
<dbReference type="AlphaFoldDB" id="A0AAN8FWX5"/>
<dbReference type="InterPro" id="IPR044929">
    <property type="entry name" value="DNA/RNA_non-sp_Endonuclease_sf"/>
</dbReference>
<feature type="signal peptide" evidence="3">
    <location>
        <begin position="1"/>
        <end position="18"/>
    </location>
</feature>
<sequence length="788" mass="88652">MEIAMSLFFAIMVAPNLAQMDGHLNGDRAQLPRCLQETLKDLRAFSKLGECPKQCTKEGFSKPPLLVISMDGFARDYLDRYTLQSLSFISTCGATAERVYPPFPSRTIPSHYTTVTGLYPESHGIVDNVAYDPQISDEMENMKRTPKEGFYKGDPIWNTYKRHGGRTACLFWPGCAYNISGLSPDISPPYNKSLPFRHRFDMIMEWLLQPESRRPGLITAYLDQPDSAGHFFADVSKQLVQLDDDLRYLIRRLDAEELLPCINLVLVSDHGMQRINNTQYFSQLLNDRNVLTASGVIGRVYKYKSNATVENLMEPFACEKGNRWKVFSRESIPTRKHYQKTARVGDVIVQGEPGTSFYSYPSQDLHFAGDHGYDFINPTMHTVFIAMGPSIKRGVVIPAFQNIEYFNLFLDLLGLPENVPNNGTVGLLDGILTHPPHRSPPLRFPFLPLLLLGIIQFLPHWYSKALVSDQGALQVILTRELPSFRVEGSNAISKLEKGAGNDDNGVSLELGHRTVPYSREGCDCCNYGPSVASGCRSCSPKVGPILAELMCPKAKQMPFRILSKPIHCSQNYCGSTLIFDREGNAPLGIAEILTMGVNHFFEEICYFLNSKYGSLCGNHADREESILRSLSADAGLEFYSTGAERISWKSRFITDVLDPLNEYTRSLAQRMGRVISITGTAFDFDYDGIADEKRSSSPSHLYRILMACSGPWSQDNTSCLLSSDLKILSFIFPHMDGDINCLTKEDLLLEYTARLLDVELISGLRLIFPNMSHEQYLRLETHINTKLW</sequence>
<evidence type="ECO:0000256" key="2">
    <source>
        <dbReference type="ARBA" id="ARBA00023180"/>
    </source>
</evidence>
<keyword evidence="2" id="KW-0325">Glycoprotein</keyword>
<dbReference type="CDD" id="cd16018">
    <property type="entry name" value="Enpp"/>
    <property type="match status" value="1"/>
</dbReference>
<accession>A0AAN8FWX5</accession>
<dbReference type="InterPro" id="IPR002591">
    <property type="entry name" value="Phosphodiest/P_Trfase"/>
</dbReference>
<evidence type="ECO:0000256" key="1">
    <source>
        <dbReference type="ARBA" id="ARBA00022801"/>
    </source>
</evidence>
<dbReference type="Gene3D" id="3.40.720.10">
    <property type="entry name" value="Alkaline Phosphatase, subunit A"/>
    <property type="match status" value="1"/>
</dbReference>
<name>A0AAN8FWX5_TRICO</name>
<dbReference type="PANTHER" id="PTHR10151:SF114">
    <property type="entry name" value="ECTONUCLEOTIDE PYROPHOSPHATASE_PHOSPHODIESTERASE C27A7.3"/>
    <property type="match status" value="1"/>
</dbReference>
<dbReference type="InterPro" id="IPR017850">
    <property type="entry name" value="Alkaline_phosphatase_core_sf"/>
</dbReference>
<dbReference type="Gene3D" id="3.40.570.10">
    <property type="entry name" value="Extracellular Endonuclease, subunit A"/>
    <property type="match status" value="1"/>
</dbReference>
<comment type="caution">
    <text evidence="4">The sequence shown here is derived from an EMBL/GenBank/DDBJ whole genome shotgun (WGS) entry which is preliminary data.</text>
</comment>
<organism evidence="4 5">
    <name type="scientific">Trichostrongylus colubriformis</name>
    <name type="common">Black scour worm</name>
    <dbReference type="NCBI Taxonomy" id="6319"/>
    <lineage>
        <taxon>Eukaryota</taxon>
        <taxon>Metazoa</taxon>
        <taxon>Ecdysozoa</taxon>
        <taxon>Nematoda</taxon>
        <taxon>Chromadorea</taxon>
        <taxon>Rhabditida</taxon>
        <taxon>Rhabditina</taxon>
        <taxon>Rhabditomorpha</taxon>
        <taxon>Strongyloidea</taxon>
        <taxon>Trichostrongylidae</taxon>
        <taxon>Trichostrongylus</taxon>
    </lineage>
</organism>
<dbReference type="PANTHER" id="PTHR10151">
    <property type="entry name" value="ECTONUCLEOTIDE PYROPHOSPHATASE/PHOSPHODIESTERASE"/>
    <property type="match status" value="1"/>
</dbReference>
<dbReference type="GO" id="GO:0031674">
    <property type="term" value="C:I band"/>
    <property type="evidence" value="ECO:0007669"/>
    <property type="project" value="TreeGrafter"/>
</dbReference>
<keyword evidence="1" id="KW-0378">Hydrolase</keyword>
<evidence type="ECO:0000313" key="5">
    <source>
        <dbReference type="Proteomes" id="UP001331761"/>
    </source>
</evidence>
<dbReference type="GO" id="GO:0016529">
    <property type="term" value="C:sarcoplasmic reticulum"/>
    <property type="evidence" value="ECO:0007669"/>
    <property type="project" value="TreeGrafter"/>
</dbReference>
<keyword evidence="5" id="KW-1185">Reference proteome</keyword>
<evidence type="ECO:0000256" key="3">
    <source>
        <dbReference type="SAM" id="SignalP"/>
    </source>
</evidence>
<feature type="chain" id="PRO_5043051481" evidence="3">
    <location>
        <begin position="19"/>
        <end position="788"/>
    </location>
</feature>
<reference evidence="4 5" key="1">
    <citation type="submission" date="2019-10" db="EMBL/GenBank/DDBJ databases">
        <title>Assembly and Annotation for the nematode Trichostrongylus colubriformis.</title>
        <authorList>
            <person name="Martin J."/>
        </authorList>
    </citation>
    <scope>NUCLEOTIDE SEQUENCE [LARGE SCALE GENOMIC DNA]</scope>
    <source>
        <strain evidence="4">G859</strain>
        <tissue evidence="4">Whole worm</tissue>
    </source>
</reference>
<keyword evidence="3" id="KW-0732">Signal</keyword>